<protein>
    <recommendedName>
        <fullName evidence="2">Anti-CBASS protein Acb1-like N-terminal domain-containing protein</fullName>
    </recommendedName>
</protein>
<gene>
    <name evidence="3" type="ORF">B0188_05700</name>
</gene>
<dbReference type="STRING" id="123822.B0188_05700"/>
<dbReference type="InterPro" id="IPR024459">
    <property type="entry name" value="Acb1-like_N"/>
</dbReference>
<reference evidence="3 4" key="1">
    <citation type="submission" date="2017-02" db="EMBL/GenBank/DDBJ databases">
        <title>Draft genome sequence of Haemophilus felis CCUG 31170 type strain.</title>
        <authorList>
            <person name="Engstrom-Jakobsson H."/>
            <person name="Salva-Serra F."/>
            <person name="Thorell K."/>
            <person name="Gonzales-Siles L."/>
            <person name="Karlsson R."/>
            <person name="Boulund F."/>
            <person name="Engstrand L."/>
            <person name="Kristiansson E."/>
            <person name="Moore E."/>
        </authorList>
    </citation>
    <scope>NUCLEOTIDE SEQUENCE [LARGE SCALE GENOMIC DNA]</scope>
    <source>
        <strain evidence="3 4">CCUG 31170</strain>
    </source>
</reference>
<dbReference type="Proteomes" id="UP000190023">
    <property type="component" value="Unassembled WGS sequence"/>
</dbReference>
<accession>A0A1T0B290</accession>
<dbReference type="Pfam" id="PF06381">
    <property type="entry name" value="Phage_portal_3"/>
    <property type="match status" value="1"/>
</dbReference>
<name>A0A1T0B290_9PAST</name>
<evidence type="ECO:0000313" key="3">
    <source>
        <dbReference type="EMBL" id="OOS04156.1"/>
    </source>
</evidence>
<organism evidence="3 4">
    <name type="scientific">[Haemophilus] felis</name>
    <dbReference type="NCBI Taxonomy" id="123822"/>
    <lineage>
        <taxon>Bacteria</taxon>
        <taxon>Pseudomonadati</taxon>
        <taxon>Pseudomonadota</taxon>
        <taxon>Gammaproteobacteria</taxon>
        <taxon>Pasteurellales</taxon>
        <taxon>Pasteurellaceae</taxon>
    </lineage>
</organism>
<evidence type="ECO:0000259" key="2">
    <source>
        <dbReference type="Pfam" id="PF06381"/>
    </source>
</evidence>
<dbReference type="NCBIfam" id="TIGR01555">
    <property type="entry name" value="phge_rel_HI1409"/>
    <property type="match status" value="1"/>
</dbReference>
<feature type="domain" description="Anti-CBASS protein Acb1-like N-terminal" evidence="2">
    <location>
        <begin position="38"/>
        <end position="377"/>
    </location>
</feature>
<feature type="region of interest" description="Disordered" evidence="1">
    <location>
        <begin position="424"/>
        <end position="449"/>
    </location>
</feature>
<keyword evidence="4" id="KW-1185">Reference proteome</keyword>
<proteinExistence type="predicted"/>
<evidence type="ECO:0000313" key="4">
    <source>
        <dbReference type="Proteomes" id="UP000190023"/>
    </source>
</evidence>
<dbReference type="AlphaFoldDB" id="A0A1T0B290"/>
<sequence>MTQLQLNDGLTSLATNLGKRQDQLQYHTKLYLTEDKLQLDALWRENWIVQKICAKKARDMTRRGREVYSNDLDAQQLEQIEKIERQLKLKHILETACMWASLYGGVAILVLTEKNTRTPLLAGQQIEKLIILEQSQIQPLGGRNENVFDDNFGRYDYYHLNDRLEVHHSRLIFINATARPLNEQDKHFWGLSDIEPVYDVLKRYDALGVNTGDLVQESKVDVFKMDGLTHKLAAGFENDIAKAMSSIQLIKSSTNTLLIDKENEYEQKELTFAGLRDLLIEFRNAVAGAAEMPVTILFGQSVSGLASGDEDIQNYHESIHGLQESRLRPVFERLDPIIATMAVGFFPEDWWFEFVPLQELKQEQQINMLNTFASATNVLIQNGVLNEVQVANELKENGLFTSISSEDIDQLENQLNANEFTRTGEAQARQAENDEVQADQSESPDRTMV</sequence>
<dbReference type="OrthoDB" id="2019396at2"/>
<comment type="caution">
    <text evidence="3">The sequence shown here is derived from an EMBL/GenBank/DDBJ whole genome shotgun (WGS) entry which is preliminary data.</text>
</comment>
<evidence type="ECO:0000256" key="1">
    <source>
        <dbReference type="SAM" id="MobiDB-lite"/>
    </source>
</evidence>
<dbReference type="InterPro" id="IPR006445">
    <property type="entry name" value="Phage-assoc_HI1409"/>
</dbReference>
<dbReference type="EMBL" id="MUYB01000021">
    <property type="protein sequence ID" value="OOS04156.1"/>
    <property type="molecule type" value="Genomic_DNA"/>
</dbReference>